<keyword evidence="1 4" id="KW-0560">Oxidoreductase</keyword>
<dbReference type="SUPFAM" id="SSF51905">
    <property type="entry name" value="FAD/NAD(P)-binding domain"/>
    <property type="match status" value="1"/>
</dbReference>
<dbReference type="Pfam" id="PF01494">
    <property type="entry name" value="FAD_binding_3"/>
    <property type="match status" value="1"/>
</dbReference>
<sequence length="356" mass="39063">MATALKRAGIGYKIIDQAARLSDEGAGICLPANAIEGLQALGLKDTVVQAAQVVERVSYLKPGGEVITTASLLEPPLNCQPFVALPRRDLVEIIGRDILDDICFDCYPVKTINHSSNISITLNNGDSDRYDLVIAADGIHSSTRDRQFAKRGTMDLGVGCWRFIVDTPLPQLQPQYYIGRTDAFMLYPLPNGQVYCYAQAADKHQHYTNADAQPLLQQLFAHYCPDVRRVIDQAEGIITGRLESVLSREVYSGRIVAIGDALHGCPPSLQQGVGLTVEDVLALSAALQQDSIEQALAQFKAARLARLGWVINESNKVINLASKGNNPLVRMVRNYILRKHGPANVVAWRKILQHDV</sequence>
<dbReference type="InterPro" id="IPR002938">
    <property type="entry name" value="FAD-bd"/>
</dbReference>
<dbReference type="PANTHER" id="PTHR13789:SF309">
    <property type="entry name" value="PUTATIVE (AFU_ORTHOLOGUE AFUA_6G14510)-RELATED"/>
    <property type="match status" value="1"/>
</dbReference>
<reference evidence="4" key="1">
    <citation type="submission" date="2021-12" db="EMBL/GenBank/DDBJ databases">
        <authorList>
            <person name="Rodrigo-Torres L."/>
            <person name="Arahal R. D."/>
            <person name="Lucena T."/>
        </authorList>
    </citation>
    <scope>NUCLEOTIDE SEQUENCE</scope>
    <source>
        <strain evidence="4">CECT 8267</strain>
    </source>
</reference>
<evidence type="ECO:0000259" key="3">
    <source>
        <dbReference type="Pfam" id="PF01494"/>
    </source>
</evidence>
<comment type="caution">
    <text evidence="4">The sequence shown here is derived from an EMBL/GenBank/DDBJ whole genome shotgun (WGS) entry which is preliminary data.</text>
</comment>
<gene>
    <name evidence="4" type="primary">auaG</name>
    <name evidence="4" type="ORF">SIN8267_00004</name>
</gene>
<keyword evidence="5" id="KW-1185">Reference proteome</keyword>
<organism evidence="4 5">
    <name type="scientific">Sinobacterium norvegicum</name>
    <dbReference type="NCBI Taxonomy" id="1641715"/>
    <lineage>
        <taxon>Bacteria</taxon>
        <taxon>Pseudomonadati</taxon>
        <taxon>Pseudomonadota</taxon>
        <taxon>Gammaproteobacteria</taxon>
        <taxon>Cellvibrionales</taxon>
        <taxon>Spongiibacteraceae</taxon>
        <taxon>Sinobacterium</taxon>
    </lineage>
</organism>
<dbReference type="GO" id="GO:0004497">
    <property type="term" value="F:monooxygenase activity"/>
    <property type="evidence" value="ECO:0007669"/>
    <property type="project" value="UniProtKB-KW"/>
</dbReference>
<keyword evidence="2 4" id="KW-0503">Monooxygenase</keyword>
<evidence type="ECO:0000256" key="2">
    <source>
        <dbReference type="ARBA" id="ARBA00023033"/>
    </source>
</evidence>
<dbReference type="Gene3D" id="3.50.50.60">
    <property type="entry name" value="FAD/NAD(P)-binding domain"/>
    <property type="match status" value="1"/>
</dbReference>
<dbReference type="PRINTS" id="PR00420">
    <property type="entry name" value="RNGMNOXGNASE"/>
</dbReference>
<evidence type="ECO:0000313" key="5">
    <source>
        <dbReference type="Proteomes" id="UP000838100"/>
    </source>
</evidence>
<dbReference type="PANTHER" id="PTHR13789">
    <property type="entry name" value="MONOOXYGENASE"/>
    <property type="match status" value="1"/>
</dbReference>
<dbReference type="InterPro" id="IPR050493">
    <property type="entry name" value="FAD-dep_Monooxygenase_BioMet"/>
</dbReference>
<dbReference type="EMBL" id="CAKLPX010000001">
    <property type="protein sequence ID" value="CAH0989933.1"/>
    <property type="molecule type" value="Genomic_DNA"/>
</dbReference>
<dbReference type="InterPro" id="IPR036188">
    <property type="entry name" value="FAD/NAD-bd_sf"/>
</dbReference>
<evidence type="ECO:0000256" key="1">
    <source>
        <dbReference type="ARBA" id="ARBA00023002"/>
    </source>
</evidence>
<dbReference type="EC" id="1.14.13.222" evidence="4"/>
<feature type="domain" description="FAD-binding" evidence="3">
    <location>
        <begin position="2"/>
        <end position="289"/>
    </location>
</feature>
<proteinExistence type="predicted"/>
<protein>
    <submittedName>
        <fullName evidence="4">Aurachin C monooxygenase/isomerase</fullName>
        <ecNumber evidence="4">1.14.13.222</ecNumber>
    </submittedName>
</protein>
<name>A0ABN8EE90_9GAMM</name>
<dbReference type="Proteomes" id="UP000838100">
    <property type="component" value="Unassembled WGS sequence"/>
</dbReference>
<evidence type="ECO:0000313" key="4">
    <source>
        <dbReference type="EMBL" id="CAH0989933.1"/>
    </source>
</evidence>
<accession>A0ABN8EE90</accession>